<comment type="similarity">
    <text evidence="3 11">Belongs to the aerobic coproporphyrinogen-III oxidase family.</text>
</comment>
<dbReference type="HAMAP" id="MF_00333">
    <property type="entry name" value="Coprogen_oxidas"/>
    <property type="match status" value="1"/>
</dbReference>
<feature type="compositionally biased region" description="Polar residues" evidence="12">
    <location>
        <begin position="25"/>
        <end position="36"/>
    </location>
</feature>
<evidence type="ECO:0000256" key="12">
    <source>
        <dbReference type="SAM" id="MobiDB-lite"/>
    </source>
</evidence>
<dbReference type="InterPro" id="IPR001260">
    <property type="entry name" value="Coprogen_oxidase_aer"/>
</dbReference>
<dbReference type="UniPathway" id="UPA00251">
    <property type="reaction ID" value="UER00322"/>
</dbReference>
<dbReference type="PANTHER" id="PTHR10755:SF0">
    <property type="entry name" value="OXYGEN-DEPENDENT COPROPORPHYRINOGEN-III OXIDASE, MITOCHONDRIAL"/>
    <property type="match status" value="1"/>
</dbReference>
<comment type="pathway">
    <text evidence="2 11">Porphyrin-containing compound metabolism; protoporphyrin-IX biosynthesis; protoporphyrinogen-IX from coproporphyrinogen-III (O2 route): step 1/1.</text>
</comment>
<feature type="binding site" evidence="11">
    <location>
        <position position="146"/>
    </location>
    <ligand>
        <name>a divalent metal cation</name>
        <dbReference type="ChEBI" id="CHEBI:60240"/>
    </ligand>
</feature>
<dbReference type="GO" id="GO:0006782">
    <property type="term" value="P:protoporphyrinogen IX biosynthetic process"/>
    <property type="evidence" value="ECO:0007669"/>
    <property type="project" value="UniProtKB-UniRule"/>
</dbReference>
<organism evidence="13 14">
    <name type="scientific">Caballeronia cordobensis</name>
    <name type="common">Burkholderia cordobensis</name>
    <dbReference type="NCBI Taxonomy" id="1353886"/>
    <lineage>
        <taxon>Bacteria</taxon>
        <taxon>Pseudomonadati</taxon>
        <taxon>Pseudomonadota</taxon>
        <taxon>Betaproteobacteria</taxon>
        <taxon>Burkholderiales</taxon>
        <taxon>Burkholderiaceae</taxon>
        <taxon>Caballeronia</taxon>
    </lineage>
</organism>
<dbReference type="InterPro" id="IPR036406">
    <property type="entry name" value="Coprogen_oxidase_aer_sf"/>
</dbReference>
<dbReference type="PIRSF" id="PIRSF000166">
    <property type="entry name" value="Coproporphyri_ox"/>
    <property type="match status" value="1"/>
</dbReference>
<evidence type="ECO:0000313" key="14">
    <source>
        <dbReference type="Proteomes" id="UP000054740"/>
    </source>
</evidence>
<dbReference type="AlphaFoldDB" id="A0A158FEQ4"/>
<keyword evidence="14" id="KW-1185">Reference proteome</keyword>
<feature type="binding site" evidence="11">
    <location>
        <begin position="158"/>
        <end position="160"/>
    </location>
    <ligand>
        <name>substrate</name>
    </ligand>
</feature>
<keyword evidence="6 11" id="KW-0560">Oxidoreductase</keyword>
<dbReference type="PRINTS" id="PR00073">
    <property type="entry name" value="COPRGNOXDASE"/>
</dbReference>
<feature type="compositionally biased region" description="Basic and acidic residues" evidence="12">
    <location>
        <begin position="37"/>
        <end position="50"/>
    </location>
</feature>
<dbReference type="SUPFAM" id="SSF102886">
    <property type="entry name" value="Coproporphyrinogen III oxidase"/>
    <property type="match status" value="1"/>
</dbReference>
<dbReference type="GO" id="GO:0046872">
    <property type="term" value="F:metal ion binding"/>
    <property type="evidence" value="ECO:0007669"/>
    <property type="project" value="UniProtKB-KW"/>
</dbReference>
<dbReference type="Pfam" id="PF01218">
    <property type="entry name" value="Coprogen_oxidas"/>
    <property type="match status" value="1"/>
</dbReference>
<dbReference type="EMBL" id="FCNY02000002">
    <property type="protein sequence ID" value="SAL18284.1"/>
    <property type="molecule type" value="Genomic_DNA"/>
</dbReference>
<evidence type="ECO:0000256" key="2">
    <source>
        <dbReference type="ARBA" id="ARBA00005168"/>
    </source>
</evidence>
<keyword evidence="8 11" id="KW-0627">Porphyrin biosynthesis</keyword>
<proteinExistence type="inferred from homology"/>
<feature type="binding site" evidence="11">
    <location>
        <position position="142"/>
    </location>
    <ligand>
        <name>substrate</name>
    </ligand>
</feature>
<comment type="subcellular location">
    <subcellularLocation>
        <location evidence="1 11">Cytoplasm</location>
    </subcellularLocation>
</comment>
<protein>
    <recommendedName>
        <fullName evidence="11">Oxygen-dependent coproporphyrinogen-III oxidase</fullName>
        <shortName evidence="11">CPO</shortName>
        <shortName evidence="11">Coprogen oxidase</shortName>
        <shortName evidence="11">Coproporphyrinogenase</shortName>
        <ecNumber evidence="11">1.3.3.3</ecNumber>
    </recommendedName>
</protein>
<keyword evidence="11" id="KW-0479">Metal-binding</keyword>
<evidence type="ECO:0000256" key="3">
    <source>
        <dbReference type="ARBA" id="ARBA00010644"/>
    </source>
</evidence>
<dbReference type="GO" id="GO:0042803">
    <property type="term" value="F:protein homodimerization activity"/>
    <property type="evidence" value="ECO:0007669"/>
    <property type="project" value="UniProtKB-UniRule"/>
</dbReference>
<dbReference type="GO" id="GO:0005737">
    <property type="term" value="C:cytoplasm"/>
    <property type="evidence" value="ECO:0007669"/>
    <property type="project" value="UniProtKB-SubCell"/>
</dbReference>
<evidence type="ECO:0000313" key="13">
    <source>
        <dbReference type="EMBL" id="SAL18284.1"/>
    </source>
</evidence>
<feature type="binding site" evidence="11">
    <location>
        <position position="156"/>
    </location>
    <ligand>
        <name>a divalent metal cation</name>
        <dbReference type="ChEBI" id="CHEBI:60240"/>
    </ligand>
</feature>
<reference evidence="14" key="1">
    <citation type="submission" date="2016-01" db="EMBL/GenBank/DDBJ databases">
        <authorList>
            <person name="Peeters C."/>
        </authorList>
    </citation>
    <scope>NUCLEOTIDE SEQUENCE [LARGE SCALE GENOMIC DNA]</scope>
</reference>
<dbReference type="FunFam" id="3.40.1500.10:FF:000001">
    <property type="entry name" value="Oxygen-dependent coproporphyrinogen-III oxidase"/>
    <property type="match status" value="1"/>
</dbReference>
<evidence type="ECO:0000256" key="6">
    <source>
        <dbReference type="ARBA" id="ARBA00023002"/>
    </source>
</evidence>
<evidence type="ECO:0000256" key="11">
    <source>
        <dbReference type="HAMAP-Rule" id="MF_00333"/>
    </source>
</evidence>
<dbReference type="Proteomes" id="UP000054740">
    <property type="component" value="Unassembled WGS sequence"/>
</dbReference>
<dbReference type="GO" id="GO:0004109">
    <property type="term" value="F:coproporphyrinogen oxidase activity"/>
    <property type="evidence" value="ECO:0007669"/>
    <property type="project" value="UniProtKB-UniRule"/>
</dbReference>
<dbReference type="PANTHER" id="PTHR10755">
    <property type="entry name" value="COPROPORPHYRINOGEN III OXIDASE, MITOCHONDRIAL"/>
    <property type="match status" value="1"/>
</dbReference>
<accession>A0A158FEQ4</accession>
<evidence type="ECO:0000256" key="1">
    <source>
        <dbReference type="ARBA" id="ARBA00004496"/>
    </source>
</evidence>
<feature type="active site" description="Proton donor" evidence="11">
    <location>
        <position position="156"/>
    </location>
</feature>
<evidence type="ECO:0000256" key="7">
    <source>
        <dbReference type="ARBA" id="ARBA00023133"/>
    </source>
</evidence>
<keyword evidence="7 11" id="KW-0350">Heme biosynthesis</keyword>
<keyword evidence="5 11" id="KW-0963">Cytoplasm</keyword>
<comment type="cofactor">
    <cofactor evidence="11">
        <name>a divalent metal cation</name>
        <dbReference type="ChEBI" id="CHEBI:60240"/>
    </cofactor>
</comment>
<sequence>MSDALPDLVSGSALLSVSKRRVNPGTDQPQSMSEPNRSAEPREQEDASRDIGAVRDYLTGLQTRIADALGNFDGTAFATDAWTREPGAHLRGGGVTRILEGGGFFERGGIGFSDVQGDALPPSASAARPQLAGRGFEALGVSLVMHPRNPHCPTVHANVRMLTALKEGEPPIFWFGGGMDLTPIYGYEDDARHFHQVCRDALDPFGVALYPRFKTWCDEYFYLKHRNEQRGIGGIFFDDYAEGGFERAFALMRSVGDAFLKAYLPIIERRCDTPYTEREREFQAYRRGRYVEFNLVFDRGTHFGLQSGGRTESILMSMPPAANWRYDWTPAPGTPEARLYSDFLVRREWL</sequence>
<evidence type="ECO:0000256" key="10">
    <source>
        <dbReference type="ARBA" id="ARBA00059657"/>
    </source>
</evidence>
<dbReference type="InterPro" id="IPR018375">
    <property type="entry name" value="Coprogen_oxidase_CS"/>
</dbReference>
<evidence type="ECO:0000256" key="8">
    <source>
        <dbReference type="ARBA" id="ARBA00023244"/>
    </source>
</evidence>
<evidence type="ECO:0000256" key="4">
    <source>
        <dbReference type="ARBA" id="ARBA00011738"/>
    </source>
</evidence>
<dbReference type="NCBIfam" id="NF003727">
    <property type="entry name" value="PRK05330.1"/>
    <property type="match status" value="1"/>
</dbReference>
<feature type="region of interest" description="Disordered" evidence="12">
    <location>
        <begin position="16"/>
        <end position="50"/>
    </location>
</feature>
<feature type="binding site" evidence="11">
    <location>
        <position position="195"/>
    </location>
    <ligand>
        <name>a divalent metal cation</name>
        <dbReference type="ChEBI" id="CHEBI:60240"/>
    </ligand>
</feature>
<gene>
    <name evidence="11" type="primary">hemF</name>
    <name evidence="13" type="ORF">AWB70_00820</name>
</gene>
<comment type="function">
    <text evidence="10 11">Involved in the heme biosynthesis. Catalyzes the aerobic oxidative decarboxylation of propionate groups of rings A and B of coproporphyrinogen-III to yield the vinyl groups in protoporphyrinogen-IX.</text>
</comment>
<feature type="binding site" evidence="11">
    <location>
        <begin position="308"/>
        <end position="310"/>
    </location>
    <ligand>
        <name>substrate</name>
    </ligand>
</feature>
<feature type="binding site" evidence="11">
    <location>
        <position position="225"/>
    </location>
    <ligand>
        <name>a divalent metal cation</name>
        <dbReference type="ChEBI" id="CHEBI:60240"/>
    </ligand>
</feature>
<dbReference type="EC" id="1.3.3.3" evidence="11"/>
<evidence type="ECO:0000256" key="9">
    <source>
        <dbReference type="ARBA" id="ARBA00049102"/>
    </source>
</evidence>
<feature type="site" description="Important for dimerization" evidence="11">
    <location>
        <position position="225"/>
    </location>
</feature>
<feature type="region of interest" description="Important for dimerization" evidence="11">
    <location>
        <begin position="290"/>
        <end position="325"/>
    </location>
</feature>
<dbReference type="Gene3D" id="3.40.1500.10">
    <property type="entry name" value="Coproporphyrinogen III oxidase, aerobic"/>
    <property type="match status" value="1"/>
</dbReference>
<comment type="catalytic activity">
    <reaction evidence="9 11">
        <text>coproporphyrinogen III + O2 + 2 H(+) = protoporphyrinogen IX + 2 CO2 + 2 H2O</text>
        <dbReference type="Rhea" id="RHEA:18257"/>
        <dbReference type="ChEBI" id="CHEBI:15377"/>
        <dbReference type="ChEBI" id="CHEBI:15378"/>
        <dbReference type="ChEBI" id="CHEBI:15379"/>
        <dbReference type="ChEBI" id="CHEBI:16526"/>
        <dbReference type="ChEBI" id="CHEBI:57307"/>
        <dbReference type="ChEBI" id="CHEBI:57309"/>
        <dbReference type="EC" id="1.3.3.3"/>
    </reaction>
</comment>
<dbReference type="PROSITE" id="PS01021">
    <property type="entry name" value="COPROGEN_OXIDASE"/>
    <property type="match status" value="1"/>
</dbReference>
<name>A0A158FEQ4_CABCO</name>
<evidence type="ECO:0000256" key="5">
    <source>
        <dbReference type="ARBA" id="ARBA00022490"/>
    </source>
</evidence>
<comment type="subunit">
    <text evidence="4 11">Homodimer.</text>
</comment>